<evidence type="ECO:0000256" key="3">
    <source>
        <dbReference type="RuleBase" id="RU000682"/>
    </source>
</evidence>
<dbReference type="OrthoDB" id="6159439at2759"/>
<evidence type="ECO:0000256" key="1">
    <source>
        <dbReference type="ARBA" id="ARBA00004123"/>
    </source>
</evidence>
<dbReference type="GO" id="GO:0005634">
    <property type="term" value="C:nucleus"/>
    <property type="evidence" value="ECO:0007669"/>
    <property type="project" value="UniProtKB-SubCell"/>
</dbReference>
<evidence type="ECO:0000313" key="6">
    <source>
        <dbReference type="Proteomes" id="UP000243459"/>
    </source>
</evidence>
<feature type="DNA-binding region" description="Homeobox" evidence="2">
    <location>
        <begin position="17"/>
        <end position="76"/>
    </location>
</feature>
<dbReference type="InterPro" id="IPR001356">
    <property type="entry name" value="HD"/>
</dbReference>
<evidence type="ECO:0000256" key="2">
    <source>
        <dbReference type="PROSITE-ProRule" id="PRU00108"/>
    </source>
</evidence>
<sequence length="450" mass="51528">MEDSDDMDCERDNHFLEKSKRRLKTPAQVQALEKFYNEHKYPSESMKLQFAKQIGLSEKQVAGWFCHRRSKDKRLLQDECYVNRKQNPSAVAIHDSTSGFGQESCNSTKQVDRYFDGKEVESNRFHGKKNSAAVPEQRGKLSHVNVVDDQSSGSSTTSYERLLKQGVDEDCMYTNIKNGTKRGYMVEKRSSYLLDYVESPAVSMVKLKLGREYHEDGPPLATDFDPLPPGAFDSPVRDADNEPYYVGDPIQPRSCSIDVIAGNNERYNKFKLERIPNGLCPRAGYDRNLQRFNLQSNNTSSQLTPEFSDIKNYSHTPSRIFIMEDKNGDFTGEASYDYRRKNMRPSKYRLNEVSANNIDIPSSHQCSAPLSQRELYGAKISKPAVKSRTKEHFPIEEIVKPKGTLKILKKIHKQNGFRQNCNSILPEMLVTSDTQMTRKVHGEVFGSKWR</sequence>
<dbReference type="SMART" id="SM00389">
    <property type="entry name" value="HOX"/>
    <property type="match status" value="1"/>
</dbReference>
<protein>
    <recommendedName>
        <fullName evidence="4">Homeobox domain-containing protein</fullName>
    </recommendedName>
</protein>
<dbReference type="SUPFAM" id="SSF46689">
    <property type="entry name" value="Homeodomain-like"/>
    <property type="match status" value="1"/>
</dbReference>
<dbReference type="PROSITE" id="PS50071">
    <property type="entry name" value="HOMEOBOX_2"/>
    <property type="match status" value="1"/>
</dbReference>
<keyword evidence="2 3" id="KW-0238">DNA-binding</keyword>
<dbReference type="EMBL" id="CM007387">
    <property type="protein sequence ID" value="ONK63537.1"/>
    <property type="molecule type" value="Genomic_DNA"/>
</dbReference>
<dbReference type="Gramene" id="ONK63537">
    <property type="protein sequence ID" value="ONK63537"/>
    <property type="gene ID" value="A4U43_C07F16250"/>
</dbReference>
<name>A0A5P1EED0_ASPOF</name>
<dbReference type="Proteomes" id="UP000243459">
    <property type="component" value="Chromosome 7"/>
</dbReference>
<dbReference type="Gene3D" id="1.10.10.60">
    <property type="entry name" value="Homeodomain-like"/>
    <property type="match status" value="1"/>
</dbReference>
<organism evidence="5 6">
    <name type="scientific">Asparagus officinalis</name>
    <name type="common">Garden asparagus</name>
    <dbReference type="NCBI Taxonomy" id="4686"/>
    <lineage>
        <taxon>Eukaryota</taxon>
        <taxon>Viridiplantae</taxon>
        <taxon>Streptophyta</taxon>
        <taxon>Embryophyta</taxon>
        <taxon>Tracheophyta</taxon>
        <taxon>Spermatophyta</taxon>
        <taxon>Magnoliopsida</taxon>
        <taxon>Liliopsida</taxon>
        <taxon>Asparagales</taxon>
        <taxon>Asparagaceae</taxon>
        <taxon>Asparagoideae</taxon>
        <taxon>Asparagus</taxon>
    </lineage>
</organism>
<accession>A0A5P1EED0</accession>
<evidence type="ECO:0000259" key="4">
    <source>
        <dbReference type="PROSITE" id="PS50071"/>
    </source>
</evidence>
<keyword evidence="6" id="KW-1185">Reference proteome</keyword>
<proteinExistence type="predicted"/>
<keyword evidence="2 3" id="KW-0539">Nucleus</keyword>
<dbReference type="InterPro" id="IPR009057">
    <property type="entry name" value="Homeodomain-like_sf"/>
</dbReference>
<dbReference type="Pfam" id="PF00046">
    <property type="entry name" value="Homeodomain"/>
    <property type="match status" value="1"/>
</dbReference>
<keyword evidence="2 3" id="KW-0371">Homeobox</keyword>
<dbReference type="PANTHER" id="PTHR47713">
    <property type="entry name" value="HOMEODOMAIN-LIKE SUPERFAMILY PROTEIN"/>
    <property type="match status" value="1"/>
</dbReference>
<dbReference type="PANTHER" id="PTHR47713:SF2">
    <property type="entry name" value="HOMEODOMAIN-LIKE SUPERFAMILY PROTEIN"/>
    <property type="match status" value="1"/>
</dbReference>
<dbReference type="GO" id="GO:0003677">
    <property type="term" value="F:DNA binding"/>
    <property type="evidence" value="ECO:0007669"/>
    <property type="project" value="UniProtKB-UniRule"/>
</dbReference>
<gene>
    <name evidence="5" type="ORF">A4U43_C07F16250</name>
</gene>
<dbReference type="AlphaFoldDB" id="A0A5P1EED0"/>
<reference evidence="6" key="1">
    <citation type="journal article" date="2017" name="Nat. Commun.">
        <title>The asparagus genome sheds light on the origin and evolution of a young Y chromosome.</title>
        <authorList>
            <person name="Harkess A."/>
            <person name="Zhou J."/>
            <person name="Xu C."/>
            <person name="Bowers J.E."/>
            <person name="Van der Hulst R."/>
            <person name="Ayyampalayam S."/>
            <person name="Mercati F."/>
            <person name="Riccardi P."/>
            <person name="McKain M.R."/>
            <person name="Kakrana A."/>
            <person name="Tang H."/>
            <person name="Ray J."/>
            <person name="Groenendijk J."/>
            <person name="Arikit S."/>
            <person name="Mathioni S.M."/>
            <person name="Nakano M."/>
            <person name="Shan H."/>
            <person name="Telgmann-Rauber A."/>
            <person name="Kanno A."/>
            <person name="Yue Z."/>
            <person name="Chen H."/>
            <person name="Li W."/>
            <person name="Chen Y."/>
            <person name="Xu X."/>
            <person name="Zhang Y."/>
            <person name="Luo S."/>
            <person name="Chen H."/>
            <person name="Gao J."/>
            <person name="Mao Z."/>
            <person name="Pires J.C."/>
            <person name="Luo M."/>
            <person name="Kudrna D."/>
            <person name="Wing R.A."/>
            <person name="Meyers B.C."/>
            <person name="Yi K."/>
            <person name="Kong H."/>
            <person name="Lavrijsen P."/>
            <person name="Sunseri F."/>
            <person name="Falavigna A."/>
            <person name="Ye Y."/>
            <person name="Leebens-Mack J.H."/>
            <person name="Chen G."/>
        </authorList>
    </citation>
    <scope>NUCLEOTIDE SEQUENCE [LARGE SCALE GENOMIC DNA]</scope>
    <source>
        <strain evidence="6">cv. DH0086</strain>
    </source>
</reference>
<feature type="domain" description="Homeobox" evidence="4">
    <location>
        <begin position="15"/>
        <end position="75"/>
    </location>
</feature>
<evidence type="ECO:0000313" key="5">
    <source>
        <dbReference type="EMBL" id="ONK63537.1"/>
    </source>
</evidence>
<comment type="subcellular location">
    <subcellularLocation>
        <location evidence="1 2 3">Nucleus</location>
    </subcellularLocation>
</comment>
<dbReference type="CDD" id="cd00086">
    <property type="entry name" value="homeodomain"/>
    <property type="match status" value="1"/>
</dbReference>